<organism evidence="2 3">
    <name type="scientific">Rhizobium oryzicola</name>
    <dbReference type="NCBI Taxonomy" id="1232668"/>
    <lineage>
        <taxon>Bacteria</taxon>
        <taxon>Pseudomonadati</taxon>
        <taxon>Pseudomonadota</taxon>
        <taxon>Alphaproteobacteria</taxon>
        <taxon>Hyphomicrobiales</taxon>
        <taxon>Rhizobiaceae</taxon>
        <taxon>Rhizobium/Agrobacterium group</taxon>
        <taxon>Rhizobium</taxon>
    </lineage>
</organism>
<reference evidence="2" key="2">
    <citation type="submission" date="2023-07" db="EMBL/GenBank/DDBJ databases">
        <authorList>
            <person name="Sun H."/>
        </authorList>
    </citation>
    <scope>NUCLEOTIDE SEQUENCE</scope>
    <source>
        <strain evidence="2">05753</strain>
    </source>
</reference>
<reference evidence="2" key="1">
    <citation type="journal article" date="2015" name="Int. J. Syst. Evol. Microbiol.">
        <title>Rhizobium oryzicola sp. nov., potential plant-growth-promoting endophytic bacteria isolated from rice roots.</title>
        <authorList>
            <person name="Zhang X.X."/>
            <person name="Gao J.S."/>
            <person name="Cao Y.H."/>
            <person name="Sheirdil R.A."/>
            <person name="Wang X.C."/>
            <person name="Zhang L."/>
        </authorList>
    </citation>
    <scope>NUCLEOTIDE SEQUENCE</scope>
    <source>
        <strain evidence="2">05753</strain>
    </source>
</reference>
<proteinExistence type="predicted"/>
<sequence>MSKEECVAANWKVVGESDGANGYNPQSRFAEHTKSCARVKIVPDQTVWYSGFQEGIKRYCTPQSGAIHGEAGDEYNNACPAELQSGFMSGYSLGKRVRDLRGQLDNINSDISNREQDTDQAYKDLKTAQDQERGPLKMRIDDNDFNIRRLRRDADDVSAQLSAAERDLAAFRANPQFIAMPRP</sequence>
<dbReference type="Proteomes" id="UP001169006">
    <property type="component" value="Unassembled WGS sequence"/>
</dbReference>
<protein>
    <submittedName>
        <fullName evidence="2">DUF2799 domain-containing protein</fullName>
    </submittedName>
</protein>
<evidence type="ECO:0000313" key="2">
    <source>
        <dbReference type="EMBL" id="MDO1582520.1"/>
    </source>
</evidence>
<evidence type="ECO:0000256" key="1">
    <source>
        <dbReference type="SAM" id="Coils"/>
    </source>
</evidence>
<comment type="caution">
    <text evidence="2">The sequence shown here is derived from an EMBL/GenBank/DDBJ whole genome shotgun (WGS) entry which is preliminary data.</text>
</comment>
<accession>A0ABT8SVQ1</accession>
<dbReference type="RefSeq" id="WP_302076663.1">
    <property type="nucleotide sequence ID" value="NZ_JAUKWQ010000002.1"/>
</dbReference>
<keyword evidence="3" id="KW-1185">Reference proteome</keyword>
<dbReference type="EMBL" id="JAUKWQ010000002">
    <property type="protein sequence ID" value="MDO1582520.1"/>
    <property type="molecule type" value="Genomic_DNA"/>
</dbReference>
<feature type="coiled-coil region" evidence="1">
    <location>
        <begin position="147"/>
        <end position="174"/>
    </location>
</feature>
<dbReference type="InterPro" id="IPR021242">
    <property type="entry name" value="DUF2799"/>
</dbReference>
<dbReference type="Pfam" id="PF10973">
    <property type="entry name" value="DUF2799"/>
    <property type="match status" value="1"/>
</dbReference>
<evidence type="ECO:0000313" key="3">
    <source>
        <dbReference type="Proteomes" id="UP001169006"/>
    </source>
</evidence>
<gene>
    <name evidence="2" type="ORF">Q2T52_10460</name>
</gene>
<name>A0ABT8SVQ1_9HYPH</name>
<keyword evidence="1" id="KW-0175">Coiled coil</keyword>